<dbReference type="Proteomes" id="UP000010087">
    <property type="component" value="Chromosome 1"/>
</dbReference>
<name>A0A0H3HIJ7_BURP2</name>
<sequence length="59" mass="6802">MNTSETSGGLRRRASRYRLSPSGQQTYIAGRARWRNYSHQLAHDRRMAELAGMYVSDAR</sequence>
<dbReference type="AlphaFoldDB" id="A0A0H3HIJ7"/>
<dbReference type="PATRIC" id="fig|884204.3.peg.1196"/>
<organism evidence="2 3">
    <name type="scientific">Burkholderia pseudomallei (strain 1026b)</name>
    <dbReference type="NCBI Taxonomy" id="884204"/>
    <lineage>
        <taxon>Bacteria</taxon>
        <taxon>Pseudomonadati</taxon>
        <taxon>Pseudomonadota</taxon>
        <taxon>Betaproteobacteria</taxon>
        <taxon>Burkholderiales</taxon>
        <taxon>Burkholderiaceae</taxon>
        <taxon>Burkholderia</taxon>
        <taxon>pseudomallei group</taxon>
    </lineage>
</organism>
<feature type="region of interest" description="Disordered" evidence="1">
    <location>
        <begin position="1"/>
        <end position="22"/>
    </location>
</feature>
<dbReference type="KEGG" id="bpz:BP1026B_I1092"/>
<proteinExistence type="predicted"/>
<gene>
    <name evidence="2" type="ordered locus">BP1026B_I1092</name>
</gene>
<accession>A0A0H3HIJ7</accession>
<evidence type="ECO:0000313" key="3">
    <source>
        <dbReference type="Proteomes" id="UP000010087"/>
    </source>
</evidence>
<protein>
    <submittedName>
        <fullName evidence="2">Uncharacterized protein</fullName>
    </submittedName>
</protein>
<reference evidence="2 3" key="1">
    <citation type="journal article" date="2012" name="PLoS ONE">
        <title>Evolution of Burkholderia pseudomallei in recurrent melioidosis.</title>
        <authorList>
            <person name="Hayden H.S."/>
            <person name="Lim R."/>
            <person name="Brittnacher M.J."/>
            <person name="Sims E.H."/>
            <person name="Ramage E.R."/>
            <person name="Fong C."/>
            <person name="Wu Z."/>
            <person name="Crist E."/>
            <person name="Chang J."/>
            <person name="Zhou Y."/>
            <person name="Radey M."/>
            <person name="Rohmer L."/>
            <person name="Haugen E."/>
            <person name="Gillett W."/>
            <person name="Wuthiekanun V."/>
            <person name="Peacock S.J."/>
            <person name="Kaul R."/>
            <person name="Miller S.I."/>
            <person name="Manoil C."/>
            <person name="Jacobs M.A."/>
        </authorList>
    </citation>
    <scope>NUCLEOTIDE SEQUENCE [LARGE SCALE GENOMIC DNA]</scope>
    <source>
        <strain evidence="2 3">1026b</strain>
    </source>
</reference>
<evidence type="ECO:0000256" key="1">
    <source>
        <dbReference type="SAM" id="MobiDB-lite"/>
    </source>
</evidence>
<evidence type="ECO:0000313" key="2">
    <source>
        <dbReference type="EMBL" id="AFI65742.1"/>
    </source>
</evidence>
<dbReference type="EMBL" id="CP002833">
    <property type="protein sequence ID" value="AFI65742.1"/>
    <property type="molecule type" value="Genomic_DNA"/>
</dbReference>